<sequence length="65" mass="7198">MDIPGFNGELGISKEEEKHLVEAMTDLDSTTGGSGRLPDRIERPTIKSSGPISSIYHMLRRNQMP</sequence>
<reference evidence="3" key="1">
    <citation type="submission" date="2014-10" db="EMBL/GenBank/DDBJ databases">
        <authorList>
            <person name="King R."/>
        </authorList>
    </citation>
    <scope>NUCLEOTIDE SEQUENCE [LARGE SCALE GENOMIC DNA]</scope>
    <source>
        <strain evidence="3">A3/5</strain>
    </source>
</reference>
<proteinExistence type="predicted"/>
<protein>
    <submittedName>
        <fullName evidence="2">Uncharacterized protein</fullName>
    </submittedName>
</protein>
<name>A0A2L2U1W9_9HYPO</name>
<feature type="region of interest" description="Disordered" evidence="1">
    <location>
        <begin position="26"/>
        <end position="51"/>
    </location>
</feature>
<organism evidence="2 3">
    <name type="scientific">Fusarium venenatum</name>
    <dbReference type="NCBI Taxonomy" id="56646"/>
    <lineage>
        <taxon>Eukaryota</taxon>
        <taxon>Fungi</taxon>
        <taxon>Dikarya</taxon>
        <taxon>Ascomycota</taxon>
        <taxon>Pezizomycotina</taxon>
        <taxon>Sordariomycetes</taxon>
        <taxon>Hypocreomycetidae</taxon>
        <taxon>Hypocreales</taxon>
        <taxon>Nectriaceae</taxon>
        <taxon>Fusarium</taxon>
    </lineage>
</organism>
<dbReference type="AlphaFoldDB" id="A0A2L2U1W9"/>
<keyword evidence="3" id="KW-1185">Reference proteome</keyword>
<accession>A0A2L2U1W9</accession>
<evidence type="ECO:0000313" key="2">
    <source>
        <dbReference type="EMBL" id="CEI69400.1"/>
    </source>
</evidence>
<evidence type="ECO:0000313" key="3">
    <source>
        <dbReference type="Proteomes" id="UP000245910"/>
    </source>
</evidence>
<dbReference type="EMBL" id="LN649231">
    <property type="protein sequence ID" value="CEI69400.1"/>
    <property type="molecule type" value="Genomic_DNA"/>
</dbReference>
<dbReference type="Proteomes" id="UP000245910">
    <property type="component" value="Chromosome III"/>
</dbReference>
<evidence type="ECO:0000256" key="1">
    <source>
        <dbReference type="SAM" id="MobiDB-lite"/>
    </source>
</evidence>